<dbReference type="EMBL" id="JAUJYO010000006">
    <property type="protein sequence ID" value="KAK1313607.1"/>
    <property type="molecule type" value="Genomic_DNA"/>
</dbReference>
<keyword evidence="4" id="KW-0812">Transmembrane</keyword>
<dbReference type="PANTHER" id="PTHR24186:SF37">
    <property type="entry name" value="PGG DOMAIN-CONTAINING PROTEIN"/>
    <property type="match status" value="1"/>
</dbReference>
<dbReference type="InterPro" id="IPR002110">
    <property type="entry name" value="Ankyrin_rpt"/>
</dbReference>
<reference evidence="5" key="2">
    <citation type="submission" date="2023-06" db="EMBL/GenBank/DDBJ databases">
        <authorList>
            <person name="Ma L."/>
            <person name="Liu K.-W."/>
            <person name="Li Z."/>
            <person name="Hsiao Y.-Y."/>
            <person name="Qi Y."/>
            <person name="Fu T."/>
            <person name="Tang G."/>
            <person name="Zhang D."/>
            <person name="Sun W.-H."/>
            <person name="Liu D.-K."/>
            <person name="Li Y."/>
            <person name="Chen G.-Z."/>
            <person name="Liu X.-D."/>
            <person name="Liao X.-Y."/>
            <person name="Jiang Y.-T."/>
            <person name="Yu X."/>
            <person name="Hao Y."/>
            <person name="Huang J."/>
            <person name="Zhao X.-W."/>
            <person name="Ke S."/>
            <person name="Chen Y.-Y."/>
            <person name="Wu W.-L."/>
            <person name="Hsu J.-L."/>
            <person name="Lin Y.-F."/>
            <person name="Huang M.-D."/>
            <person name="Li C.-Y."/>
            <person name="Huang L."/>
            <person name="Wang Z.-W."/>
            <person name="Zhao X."/>
            <person name="Zhong W.-Y."/>
            <person name="Peng D.-H."/>
            <person name="Ahmad S."/>
            <person name="Lan S."/>
            <person name="Zhang J.-S."/>
            <person name="Tsai W.-C."/>
            <person name="Van De Peer Y."/>
            <person name="Liu Z.-J."/>
        </authorList>
    </citation>
    <scope>NUCLEOTIDE SEQUENCE</scope>
    <source>
        <strain evidence="5">CP</strain>
        <tissue evidence="5">Leaves</tissue>
    </source>
</reference>
<dbReference type="PROSITE" id="PS50297">
    <property type="entry name" value="ANK_REP_REGION"/>
    <property type="match status" value="1"/>
</dbReference>
<dbReference type="PROSITE" id="PS50088">
    <property type="entry name" value="ANK_REPEAT"/>
    <property type="match status" value="1"/>
</dbReference>
<dbReference type="SUPFAM" id="SSF48403">
    <property type="entry name" value="Ankyrin repeat"/>
    <property type="match status" value="1"/>
</dbReference>
<name>A0AAV9EJN0_ACOCL</name>
<feature type="repeat" description="ANK" evidence="3">
    <location>
        <begin position="102"/>
        <end position="134"/>
    </location>
</feature>
<protein>
    <recommendedName>
        <fullName evidence="7">PGG domain-containing protein</fullName>
    </recommendedName>
</protein>
<evidence type="ECO:0000256" key="2">
    <source>
        <dbReference type="ARBA" id="ARBA00023043"/>
    </source>
</evidence>
<dbReference type="Pfam" id="PF12796">
    <property type="entry name" value="Ank_2"/>
    <property type="match status" value="2"/>
</dbReference>
<dbReference type="Gene3D" id="1.25.40.20">
    <property type="entry name" value="Ankyrin repeat-containing domain"/>
    <property type="match status" value="2"/>
</dbReference>
<accession>A0AAV9EJN0</accession>
<dbReference type="SMART" id="SM00248">
    <property type="entry name" value="ANK"/>
    <property type="match status" value="5"/>
</dbReference>
<feature type="transmembrane region" description="Helical" evidence="4">
    <location>
        <begin position="318"/>
        <end position="337"/>
    </location>
</feature>
<evidence type="ECO:0008006" key="7">
    <source>
        <dbReference type="Google" id="ProtNLM"/>
    </source>
</evidence>
<organism evidence="5 6">
    <name type="scientific">Acorus calamus</name>
    <name type="common">Sweet flag</name>
    <dbReference type="NCBI Taxonomy" id="4465"/>
    <lineage>
        <taxon>Eukaryota</taxon>
        <taxon>Viridiplantae</taxon>
        <taxon>Streptophyta</taxon>
        <taxon>Embryophyta</taxon>
        <taxon>Tracheophyta</taxon>
        <taxon>Spermatophyta</taxon>
        <taxon>Magnoliopsida</taxon>
        <taxon>Liliopsida</taxon>
        <taxon>Acoraceae</taxon>
        <taxon>Acorus</taxon>
    </lineage>
</organism>
<reference evidence="5" key="1">
    <citation type="journal article" date="2023" name="Nat. Commun.">
        <title>Diploid and tetraploid genomes of Acorus and the evolution of monocots.</title>
        <authorList>
            <person name="Ma L."/>
            <person name="Liu K.W."/>
            <person name="Li Z."/>
            <person name="Hsiao Y.Y."/>
            <person name="Qi Y."/>
            <person name="Fu T."/>
            <person name="Tang G.D."/>
            <person name="Zhang D."/>
            <person name="Sun W.H."/>
            <person name="Liu D.K."/>
            <person name="Li Y."/>
            <person name="Chen G.Z."/>
            <person name="Liu X.D."/>
            <person name="Liao X.Y."/>
            <person name="Jiang Y.T."/>
            <person name="Yu X."/>
            <person name="Hao Y."/>
            <person name="Huang J."/>
            <person name="Zhao X.W."/>
            <person name="Ke S."/>
            <person name="Chen Y.Y."/>
            <person name="Wu W.L."/>
            <person name="Hsu J.L."/>
            <person name="Lin Y.F."/>
            <person name="Huang M.D."/>
            <person name="Li C.Y."/>
            <person name="Huang L."/>
            <person name="Wang Z.W."/>
            <person name="Zhao X."/>
            <person name="Zhong W.Y."/>
            <person name="Peng D.H."/>
            <person name="Ahmad S."/>
            <person name="Lan S."/>
            <person name="Zhang J.S."/>
            <person name="Tsai W.C."/>
            <person name="Van de Peer Y."/>
            <person name="Liu Z.J."/>
        </authorList>
    </citation>
    <scope>NUCLEOTIDE SEQUENCE</scope>
    <source>
        <strain evidence="5">CP</strain>
    </source>
</reference>
<keyword evidence="4" id="KW-0472">Membrane</keyword>
<keyword evidence="4" id="KW-1133">Transmembrane helix</keyword>
<dbReference type="PANTHER" id="PTHR24186">
    <property type="entry name" value="PROTEIN PHOSPHATASE 1 REGULATORY SUBUNIT"/>
    <property type="match status" value="1"/>
</dbReference>
<feature type="transmembrane region" description="Helical" evidence="4">
    <location>
        <begin position="349"/>
        <end position="370"/>
    </location>
</feature>
<sequence length="448" mass="49411">MEKLMQASLIGDVSALSNLLPNDPLFDQMIHPTVTQTPLHVASLRGHTAFASEMLRLKPELSRTRNHDGYYPIHLASTWGRVDIVREMVEADKSLARLCDVNGYTALHCAAANNQVEVLAILLKEGSEQLARDGTKRGETAIHVALNNDMIGAATYLVEHCKEILNVADGKGNTALHYVIMMKQVQILNILLAEEEINKNPRNAYGLTPLDVIQQCPAGPDAAEIIRSLSNAGCNNSGPPFIQPISDIKTTTTTSPTQSTHTTLEKLIKKLIPYYCYNEWVKGVQQPMIVMATIMTSAAFQAGLNPPKAPEDYNIVPFLRVVMLALIISASTLVVLVSGLPLKHRLPAWLLKIAVWGALTCLVYAFVLGVDMKKLDNGWAKIAFWVWMGLMCVMHVYHLVSLVVVLLLWLGRKGKGGVAWLVEVVRGAWEPSRLRRVVADQNTMIDSI</sequence>
<evidence type="ECO:0000313" key="6">
    <source>
        <dbReference type="Proteomes" id="UP001180020"/>
    </source>
</evidence>
<dbReference type="Proteomes" id="UP001180020">
    <property type="component" value="Unassembled WGS sequence"/>
</dbReference>
<dbReference type="AlphaFoldDB" id="A0AAV9EJN0"/>
<evidence type="ECO:0000313" key="5">
    <source>
        <dbReference type="EMBL" id="KAK1313607.1"/>
    </source>
</evidence>
<comment type="caution">
    <text evidence="5">The sequence shown here is derived from an EMBL/GenBank/DDBJ whole genome shotgun (WGS) entry which is preliminary data.</text>
</comment>
<evidence type="ECO:0000256" key="4">
    <source>
        <dbReference type="SAM" id="Phobius"/>
    </source>
</evidence>
<keyword evidence="2 3" id="KW-0040">ANK repeat</keyword>
<dbReference type="GO" id="GO:0005886">
    <property type="term" value="C:plasma membrane"/>
    <property type="evidence" value="ECO:0007669"/>
    <property type="project" value="TreeGrafter"/>
</dbReference>
<evidence type="ECO:0000256" key="3">
    <source>
        <dbReference type="PROSITE-ProRule" id="PRU00023"/>
    </source>
</evidence>
<dbReference type="InterPro" id="IPR036770">
    <property type="entry name" value="Ankyrin_rpt-contain_sf"/>
</dbReference>
<keyword evidence="6" id="KW-1185">Reference proteome</keyword>
<evidence type="ECO:0000256" key="1">
    <source>
        <dbReference type="ARBA" id="ARBA00022737"/>
    </source>
</evidence>
<proteinExistence type="predicted"/>
<gene>
    <name evidence="5" type="ORF">QJS10_CPA06g00752</name>
</gene>
<keyword evidence="1" id="KW-0677">Repeat</keyword>
<feature type="transmembrane region" description="Helical" evidence="4">
    <location>
        <begin position="382"/>
        <end position="410"/>
    </location>
</feature>